<sequence length="63" mass="6792">MATDNEAAYRVIDAKVADLEARQAARENLIITHTGEGLYTVTNGLGEPVAVNNDGDDHYSFVV</sequence>
<name>A0A4Y9F034_9MICC</name>
<dbReference type="EMBL" id="SPQC01000075">
    <property type="protein sequence ID" value="TFU19690.1"/>
    <property type="molecule type" value="Genomic_DNA"/>
</dbReference>
<dbReference type="Proteomes" id="UP000297951">
    <property type="component" value="Unassembled WGS sequence"/>
</dbReference>
<reference evidence="1 2" key="1">
    <citation type="submission" date="2019-03" db="EMBL/GenBank/DDBJ databases">
        <title>Diversity of the mouse oral microbiome.</title>
        <authorList>
            <person name="Joseph S."/>
            <person name="Aduse-Opoku J."/>
            <person name="Curtis M."/>
            <person name="Wade W."/>
            <person name="Hashim A."/>
        </authorList>
    </citation>
    <scope>NUCLEOTIDE SEQUENCE [LARGE SCALE GENOMIC DNA]</scope>
    <source>
        <strain evidence="2">irhom_31</strain>
    </source>
</reference>
<evidence type="ECO:0000313" key="2">
    <source>
        <dbReference type="Proteomes" id="UP000297951"/>
    </source>
</evidence>
<dbReference type="AlphaFoldDB" id="A0A4Y9F034"/>
<evidence type="ECO:0000313" key="1">
    <source>
        <dbReference type="EMBL" id="TFU19690.1"/>
    </source>
</evidence>
<accession>A0A4Y9F034</accession>
<comment type="caution">
    <text evidence="1">The sequence shown here is derived from an EMBL/GenBank/DDBJ whole genome shotgun (WGS) entry which is preliminary data.</text>
</comment>
<protein>
    <submittedName>
        <fullName evidence="1">Uncharacterized protein</fullName>
    </submittedName>
</protein>
<proteinExistence type="predicted"/>
<organism evidence="1 2">
    <name type="scientific">Rothia nasimurium</name>
    <dbReference type="NCBI Taxonomy" id="85336"/>
    <lineage>
        <taxon>Bacteria</taxon>
        <taxon>Bacillati</taxon>
        <taxon>Actinomycetota</taxon>
        <taxon>Actinomycetes</taxon>
        <taxon>Micrococcales</taxon>
        <taxon>Micrococcaceae</taxon>
        <taxon>Rothia</taxon>
    </lineage>
</organism>
<dbReference type="RefSeq" id="WP_135013996.1">
    <property type="nucleotide sequence ID" value="NZ_JADGLK010000075.1"/>
</dbReference>
<gene>
    <name evidence="1" type="ORF">E4U03_12225</name>
</gene>